<dbReference type="InterPro" id="IPR000719">
    <property type="entry name" value="Prot_kinase_dom"/>
</dbReference>
<keyword evidence="9" id="KW-1185">Reference proteome</keyword>
<keyword evidence="6" id="KW-0067">ATP-binding</keyword>
<evidence type="ECO:0000256" key="2">
    <source>
        <dbReference type="ARBA" id="ARBA00022527"/>
    </source>
</evidence>
<dbReference type="EC" id="2.7.11.1" evidence="1"/>
<keyword evidence="2" id="KW-0723">Serine/threonine-protein kinase</keyword>
<comment type="caution">
    <text evidence="8">The sequence shown here is derived from an EMBL/GenBank/DDBJ whole genome shotgun (WGS) entry which is preliminary data.</text>
</comment>
<evidence type="ECO:0000313" key="9">
    <source>
        <dbReference type="Proteomes" id="UP001499854"/>
    </source>
</evidence>
<reference evidence="9" key="1">
    <citation type="journal article" date="2019" name="Int. J. Syst. Evol. Microbiol.">
        <title>The Global Catalogue of Microorganisms (GCM) 10K type strain sequencing project: providing services to taxonomists for standard genome sequencing and annotation.</title>
        <authorList>
            <consortium name="The Broad Institute Genomics Platform"/>
            <consortium name="The Broad Institute Genome Sequencing Center for Infectious Disease"/>
            <person name="Wu L."/>
            <person name="Ma J."/>
        </authorList>
    </citation>
    <scope>NUCLEOTIDE SEQUENCE [LARGE SCALE GENOMIC DNA]</scope>
    <source>
        <strain evidence="9">JCM 16013</strain>
    </source>
</reference>
<dbReference type="PANTHER" id="PTHR43289">
    <property type="entry name" value="MITOGEN-ACTIVATED PROTEIN KINASE KINASE KINASE 20-RELATED"/>
    <property type="match status" value="1"/>
</dbReference>
<evidence type="ECO:0000256" key="3">
    <source>
        <dbReference type="ARBA" id="ARBA00022679"/>
    </source>
</evidence>
<gene>
    <name evidence="8" type="ORF">GCM10009838_18600</name>
</gene>
<feature type="domain" description="Protein kinase" evidence="7">
    <location>
        <begin position="1"/>
        <end position="139"/>
    </location>
</feature>
<proteinExistence type="predicted"/>
<dbReference type="PANTHER" id="PTHR43289:SF6">
    <property type="entry name" value="SERINE_THREONINE-PROTEIN KINASE NEKL-3"/>
    <property type="match status" value="1"/>
</dbReference>
<evidence type="ECO:0000256" key="1">
    <source>
        <dbReference type="ARBA" id="ARBA00012513"/>
    </source>
</evidence>
<name>A0ABP5CD47_9ACTN</name>
<keyword evidence="4" id="KW-0547">Nucleotide-binding</keyword>
<evidence type="ECO:0000256" key="4">
    <source>
        <dbReference type="ARBA" id="ARBA00022741"/>
    </source>
</evidence>
<protein>
    <recommendedName>
        <fullName evidence="1">non-specific serine/threonine protein kinase</fullName>
        <ecNumber evidence="1">2.7.11.1</ecNumber>
    </recommendedName>
</protein>
<keyword evidence="5" id="KW-0418">Kinase</keyword>
<dbReference type="EMBL" id="BAAAQM010000008">
    <property type="protein sequence ID" value="GAA1962082.1"/>
    <property type="molecule type" value="Genomic_DNA"/>
</dbReference>
<dbReference type="InterPro" id="IPR011009">
    <property type="entry name" value="Kinase-like_dom_sf"/>
</dbReference>
<sequence length="139" mass="15681">MGEVWRCRDPRIGRDVAVKVLLDVRMSEESSPRFEREARVAGGLASRSIVAVYDYGQGELDGRAVPYLVMELVDGESLDQVVARELATLREPDVGRALRWTDRCAPPWRPRTVSWCTGTSNPPAEVVRCSSRWRRCSSM</sequence>
<accession>A0ABP5CD47</accession>
<dbReference type="PROSITE" id="PS50011">
    <property type="entry name" value="PROTEIN_KINASE_DOM"/>
    <property type="match status" value="1"/>
</dbReference>
<evidence type="ECO:0000256" key="5">
    <source>
        <dbReference type="ARBA" id="ARBA00022777"/>
    </source>
</evidence>
<dbReference type="SUPFAM" id="SSF56112">
    <property type="entry name" value="Protein kinase-like (PK-like)"/>
    <property type="match status" value="1"/>
</dbReference>
<keyword evidence="3" id="KW-0808">Transferase</keyword>
<dbReference type="Gene3D" id="3.30.200.20">
    <property type="entry name" value="Phosphorylase Kinase, domain 1"/>
    <property type="match status" value="1"/>
</dbReference>
<evidence type="ECO:0000259" key="7">
    <source>
        <dbReference type="PROSITE" id="PS50011"/>
    </source>
</evidence>
<organism evidence="8 9">
    <name type="scientific">Catenulispora subtropica</name>
    <dbReference type="NCBI Taxonomy" id="450798"/>
    <lineage>
        <taxon>Bacteria</taxon>
        <taxon>Bacillati</taxon>
        <taxon>Actinomycetota</taxon>
        <taxon>Actinomycetes</taxon>
        <taxon>Catenulisporales</taxon>
        <taxon>Catenulisporaceae</taxon>
        <taxon>Catenulispora</taxon>
    </lineage>
</organism>
<evidence type="ECO:0000313" key="8">
    <source>
        <dbReference type="EMBL" id="GAA1962082.1"/>
    </source>
</evidence>
<evidence type="ECO:0000256" key="6">
    <source>
        <dbReference type="ARBA" id="ARBA00022840"/>
    </source>
</evidence>
<dbReference type="Proteomes" id="UP001499854">
    <property type="component" value="Unassembled WGS sequence"/>
</dbReference>